<dbReference type="OrthoDB" id="9950187at2759"/>
<accession>A0A401Q342</accession>
<feature type="transmembrane region" description="Helical" evidence="1">
    <location>
        <begin position="219"/>
        <end position="240"/>
    </location>
</feature>
<name>A0A401Q342_SCYTO</name>
<evidence type="ECO:0000313" key="2">
    <source>
        <dbReference type="EMBL" id="GCB79812.1"/>
    </source>
</evidence>
<keyword evidence="3" id="KW-1185">Reference proteome</keyword>
<keyword evidence="1" id="KW-0472">Membrane</keyword>
<sequence length="248" mass="27065">MFTMRLAKRNNVSPVVTPPGCPASCITIEKSDDITLAVFSVSCQIHWGDSDLSEKKDHSIGLGACSLSGMCGNPLPPLVRRSAADRESNIDRAIHCNFIHVSELFNPITMFQTLNLYFFLLAVITKVTMAQEKTYPIIDVGNECRIKTGNIFSGCPAGWQEEKEWNVDNKPVAILVLLSSKIITVSLIDIQELVSPFENLTTVSPESHTPTSKAEHMHIGIGISIVIVVLVVICCAFYQLKGSAGESS</sequence>
<comment type="caution">
    <text evidence="2">The sequence shown here is derived from an EMBL/GenBank/DDBJ whole genome shotgun (WGS) entry which is preliminary data.</text>
</comment>
<dbReference type="Proteomes" id="UP000288216">
    <property type="component" value="Unassembled WGS sequence"/>
</dbReference>
<reference evidence="2 3" key="1">
    <citation type="journal article" date="2018" name="Nat. Ecol. Evol.">
        <title>Shark genomes provide insights into elasmobranch evolution and the origin of vertebrates.</title>
        <authorList>
            <person name="Hara Y"/>
            <person name="Yamaguchi K"/>
            <person name="Onimaru K"/>
            <person name="Kadota M"/>
            <person name="Koyanagi M"/>
            <person name="Keeley SD"/>
            <person name="Tatsumi K"/>
            <person name="Tanaka K"/>
            <person name="Motone F"/>
            <person name="Kageyama Y"/>
            <person name="Nozu R"/>
            <person name="Adachi N"/>
            <person name="Nishimura O"/>
            <person name="Nakagawa R"/>
            <person name="Tanegashima C"/>
            <person name="Kiyatake I"/>
            <person name="Matsumoto R"/>
            <person name="Murakumo K"/>
            <person name="Nishida K"/>
            <person name="Terakita A"/>
            <person name="Kuratani S"/>
            <person name="Sato K"/>
            <person name="Hyodo S Kuraku.S."/>
        </authorList>
    </citation>
    <scope>NUCLEOTIDE SEQUENCE [LARGE SCALE GENOMIC DNA]</scope>
</reference>
<gene>
    <name evidence="2" type="ORF">scyTo_0018812</name>
</gene>
<keyword evidence="1" id="KW-0812">Transmembrane</keyword>
<organism evidence="2 3">
    <name type="scientific">Scyliorhinus torazame</name>
    <name type="common">Cloudy catshark</name>
    <name type="synonym">Catulus torazame</name>
    <dbReference type="NCBI Taxonomy" id="75743"/>
    <lineage>
        <taxon>Eukaryota</taxon>
        <taxon>Metazoa</taxon>
        <taxon>Chordata</taxon>
        <taxon>Craniata</taxon>
        <taxon>Vertebrata</taxon>
        <taxon>Chondrichthyes</taxon>
        <taxon>Elasmobranchii</taxon>
        <taxon>Galeomorphii</taxon>
        <taxon>Galeoidea</taxon>
        <taxon>Carcharhiniformes</taxon>
        <taxon>Scyliorhinidae</taxon>
        <taxon>Scyliorhinus</taxon>
    </lineage>
</organism>
<evidence type="ECO:0000256" key="1">
    <source>
        <dbReference type="SAM" id="Phobius"/>
    </source>
</evidence>
<dbReference type="EMBL" id="BFAA01013456">
    <property type="protein sequence ID" value="GCB79812.1"/>
    <property type="molecule type" value="Genomic_DNA"/>
</dbReference>
<dbReference type="AlphaFoldDB" id="A0A401Q342"/>
<keyword evidence="1" id="KW-1133">Transmembrane helix</keyword>
<proteinExistence type="predicted"/>
<protein>
    <submittedName>
        <fullName evidence="2">Uncharacterized protein</fullName>
    </submittedName>
</protein>
<evidence type="ECO:0000313" key="3">
    <source>
        <dbReference type="Proteomes" id="UP000288216"/>
    </source>
</evidence>